<dbReference type="PANTHER" id="PTHR23130:SF199">
    <property type="entry name" value="CYTOCHROME B561 AND DOMON DOMAIN-CONTAINING PROTEIN"/>
    <property type="match status" value="1"/>
</dbReference>
<dbReference type="PROSITE" id="PS50836">
    <property type="entry name" value="DOMON"/>
    <property type="match status" value="1"/>
</dbReference>
<name>A0A3S3NW40_9MAGN</name>
<reference evidence="6 7" key="1">
    <citation type="journal article" date="2019" name="Nat. Plants">
        <title>Stout camphor tree genome fills gaps in understanding of flowering plant genome evolution.</title>
        <authorList>
            <person name="Chaw S.M."/>
            <person name="Liu Y.C."/>
            <person name="Wu Y.W."/>
            <person name="Wang H.Y."/>
            <person name="Lin C.I."/>
            <person name="Wu C.S."/>
            <person name="Ke H.M."/>
            <person name="Chang L.Y."/>
            <person name="Hsu C.Y."/>
            <person name="Yang H.T."/>
            <person name="Sudianto E."/>
            <person name="Hsu M.H."/>
            <person name="Wu K.P."/>
            <person name="Wang L.N."/>
            <person name="Leebens-Mack J.H."/>
            <person name="Tsai I.J."/>
        </authorList>
    </citation>
    <scope>NUCLEOTIDE SEQUENCE [LARGE SCALE GENOMIC DNA]</scope>
    <source>
        <strain evidence="7">cv. Chaw 1501</strain>
        <tissue evidence="6">Young leaves</tissue>
    </source>
</reference>
<proteinExistence type="predicted"/>
<dbReference type="STRING" id="337451.A0A3S3NW40"/>
<sequence length="320" mass="36069">MSGVGLCHKGVSIPFGVRTDIWRGPAYLLELFKEFKPYAWAPTCVGNLYRMLTKGVKWSGIKNIEGAEAAIPAGLDPTDESDAFEHMFKSMSGPLQLLQALYYRFLSTFELDKEILEGFHRYYTTRKDELDVICSLVDHDTLNDLLEPDTLLDTNVIYYYFEYLRNAYGEAYLEDLSLCDWELVSFQVSEEIWLLCSTIIVATSFRPIFLLCFLLSLFLSSSAQSCSNYTFSSNRAFTSCNSLPQLNAHLHWNYNPSRGTIDVAYRAIQSSAGWVAWAINPIGLQMAGSEALVAYQSSSNGIRAYTTSVSSYDAAWQSEL</sequence>
<keyword evidence="7" id="KW-1185">Reference proteome</keyword>
<dbReference type="AlphaFoldDB" id="A0A3S3NW40"/>
<keyword evidence="4" id="KW-0472">Membrane</keyword>
<feature type="domain" description="DOMON" evidence="5">
    <location>
        <begin position="246"/>
        <end position="320"/>
    </location>
</feature>
<dbReference type="InterPro" id="IPR005018">
    <property type="entry name" value="DOMON_domain"/>
</dbReference>
<evidence type="ECO:0000256" key="2">
    <source>
        <dbReference type="ARBA" id="ARBA00022448"/>
    </source>
</evidence>
<keyword evidence="2" id="KW-0813">Transport</keyword>
<evidence type="ECO:0000256" key="3">
    <source>
        <dbReference type="ARBA" id="ARBA00022729"/>
    </source>
</evidence>
<evidence type="ECO:0000256" key="1">
    <source>
        <dbReference type="ARBA" id="ARBA00004370"/>
    </source>
</evidence>
<keyword evidence="3" id="KW-0732">Signal</keyword>
<dbReference type="PANTHER" id="PTHR23130">
    <property type="entry name" value="CYTOCHROME B561 AND DOMON DOMAIN-CONTAINING PROTEIN"/>
    <property type="match status" value="1"/>
</dbReference>
<comment type="subcellular location">
    <subcellularLocation>
        <location evidence="1">Membrane</location>
    </subcellularLocation>
</comment>
<organism evidence="6 7">
    <name type="scientific">Cinnamomum micranthum f. kanehirae</name>
    <dbReference type="NCBI Taxonomy" id="337451"/>
    <lineage>
        <taxon>Eukaryota</taxon>
        <taxon>Viridiplantae</taxon>
        <taxon>Streptophyta</taxon>
        <taxon>Embryophyta</taxon>
        <taxon>Tracheophyta</taxon>
        <taxon>Spermatophyta</taxon>
        <taxon>Magnoliopsida</taxon>
        <taxon>Magnoliidae</taxon>
        <taxon>Laurales</taxon>
        <taxon>Lauraceae</taxon>
        <taxon>Cinnamomum</taxon>
    </lineage>
</organism>
<evidence type="ECO:0000259" key="5">
    <source>
        <dbReference type="PROSITE" id="PS50836"/>
    </source>
</evidence>
<dbReference type="Proteomes" id="UP000283530">
    <property type="component" value="Unassembled WGS sequence"/>
</dbReference>
<comment type="caution">
    <text evidence="6">The sequence shown here is derived from an EMBL/GenBank/DDBJ whole genome shotgun (WGS) entry which is preliminary data.</text>
</comment>
<evidence type="ECO:0000313" key="7">
    <source>
        <dbReference type="Proteomes" id="UP000283530"/>
    </source>
</evidence>
<evidence type="ECO:0000313" key="6">
    <source>
        <dbReference type="EMBL" id="RWR76322.1"/>
    </source>
</evidence>
<accession>A0A3S3NW40</accession>
<gene>
    <name evidence="6" type="ORF">CKAN_00476100</name>
</gene>
<protein>
    <submittedName>
        <fullName evidence="6">Cytochrome b561 and DOMON domain-containing protein</fullName>
    </submittedName>
</protein>
<dbReference type="EMBL" id="QPKB01000002">
    <property type="protein sequence ID" value="RWR76322.1"/>
    <property type="molecule type" value="Genomic_DNA"/>
</dbReference>
<dbReference type="GO" id="GO:0016020">
    <property type="term" value="C:membrane"/>
    <property type="evidence" value="ECO:0007669"/>
    <property type="project" value="UniProtKB-SubCell"/>
</dbReference>
<evidence type="ECO:0000256" key="4">
    <source>
        <dbReference type="ARBA" id="ARBA00023136"/>
    </source>
</evidence>